<evidence type="ECO:0000256" key="4">
    <source>
        <dbReference type="ARBA" id="ARBA00022771"/>
    </source>
</evidence>
<dbReference type="SUPFAM" id="SSF57667">
    <property type="entry name" value="beta-beta-alpha zinc fingers"/>
    <property type="match status" value="2"/>
</dbReference>
<keyword evidence="2" id="KW-0479">Metal-binding</keyword>
<dbReference type="FunFam" id="3.30.160.60:FF:000100">
    <property type="entry name" value="Zinc finger 45-like"/>
    <property type="match status" value="1"/>
</dbReference>
<keyword evidence="4 7" id="KW-0863">Zinc-finger</keyword>
<organism evidence="10">
    <name type="scientific">Absidia glauca</name>
    <name type="common">Pin mould</name>
    <dbReference type="NCBI Taxonomy" id="4829"/>
    <lineage>
        <taxon>Eukaryota</taxon>
        <taxon>Fungi</taxon>
        <taxon>Fungi incertae sedis</taxon>
        <taxon>Mucoromycota</taxon>
        <taxon>Mucoromycotina</taxon>
        <taxon>Mucoromycetes</taxon>
        <taxon>Mucorales</taxon>
        <taxon>Cunninghamellaceae</taxon>
        <taxon>Absidia</taxon>
    </lineage>
</organism>
<evidence type="ECO:0000256" key="1">
    <source>
        <dbReference type="ARBA" id="ARBA00004123"/>
    </source>
</evidence>
<evidence type="ECO:0000256" key="8">
    <source>
        <dbReference type="SAM" id="MobiDB-lite"/>
    </source>
</evidence>
<keyword evidence="5" id="KW-0862">Zinc</keyword>
<protein>
    <recommendedName>
        <fullName evidence="9">C2H2-type domain-containing protein</fullName>
    </recommendedName>
</protein>
<keyword evidence="3" id="KW-0677">Repeat</keyword>
<dbReference type="EMBL" id="LT552383">
    <property type="protein sequence ID" value="SAL99008.1"/>
    <property type="molecule type" value="Genomic_DNA"/>
</dbReference>
<feature type="domain" description="C2H2-type" evidence="9">
    <location>
        <begin position="316"/>
        <end position="343"/>
    </location>
</feature>
<dbReference type="InterPro" id="IPR050527">
    <property type="entry name" value="Snail/Krueppel_Znf"/>
</dbReference>
<feature type="compositionally biased region" description="Polar residues" evidence="8">
    <location>
        <begin position="159"/>
        <end position="169"/>
    </location>
</feature>
<keyword evidence="11" id="KW-1185">Reference proteome</keyword>
<feature type="compositionally biased region" description="Basic and acidic residues" evidence="8">
    <location>
        <begin position="170"/>
        <end position="187"/>
    </location>
</feature>
<gene>
    <name evidence="10" type="primary">ABSGL_04579.1 scaffold 5475</name>
</gene>
<evidence type="ECO:0000256" key="7">
    <source>
        <dbReference type="PROSITE-ProRule" id="PRU00042"/>
    </source>
</evidence>
<comment type="subcellular location">
    <subcellularLocation>
        <location evidence="1">Nucleus</location>
    </subcellularLocation>
</comment>
<dbReference type="PROSITE" id="PS00028">
    <property type="entry name" value="ZINC_FINGER_C2H2_1"/>
    <property type="match status" value="3"/>
</dbReference>
<dbReference type="PROSITE" id="PS50157">
    <property type="entry name" value="ZINC_FINGER_C2H2_2"/>
    <property type="match status" value="3"/>
</dbReference>
<dbReference type="GO" id="GO:0008270">
    <property type="term" value="F:zinc ion binding"/>
    <property type="evidence" value="ECO:0007669"/>
    <property type="project" value="UniProtKB-KW"/>
</dbReference>
<dbReference type="Gene3D" id="3.30.160.60">
    <property type="entry name" value="Classic Zinc Finger"/>
    <property type="match status" value="2"/>
</dbReference>
<dbReference type="GO" id="GO:0005634">
    <property type="term" value="C:nucleus"/>
    <property type="evidence" value="ECO:0007669"/>
    <property type="project" value="UniProtKB-SubCell"/>
</dbReference>
<keyword evidence="6" id="KW-0539">Nucleus</keyword>
<dbReference type="Pfam" id="PF00096">
    <property type="entry name" value="zf-C2H2"/>
    <property type="match status" value="2"/>
</dbReference>
<feature type="compositionally biased region" description="Basic and acidic residues" evidence="8">
    <location>
        <begin position="140"/>
        <end position="149"/>
    </location>
</feature>
<accession>A0A168MQP8</accession>
<dbReference type="OMA" id="AGRRCEM"/>
<evidence type="ECO:0000256" key="3">
    <source>
        <dbReference type="ARBA" id="ARBA00022737"/>
    </source>
</evidence>
<feature type="region of interest" description="Disordered" evidence="8">
    <location>
        <begin position="84"/>
        <end position="309"/>
    </location>
</feature>
<feature type="compositionally biased region" description="Low complexity" evidence="8">
    <location>
        <begin position="258"/>
        <end position="285"/>
    </location>
</feature>
<proteinExistence type="predicted"/>
<dbReference type="InterPro" id="IPR013087">
    <property type="entry name" value="Znf_C2H2_type"/>
</dbReference>
<reference evidence="10" key="1">
    <citation type="submission" date="2016-04" db="EMBL/GenBank/DDBJ databases">
        <authorList>
            <person name="Evans L.H."/>
            <person name="Alamgir A."/>
            <person name="Owens N."/>
            <person name="Weber N.D."/>
            <person name="Virtaneva K."/>
            <person name="Barbian K."/>
            <person name="Babar A."/>
            <person name="Rosenke K."/>
        </authorList>
    </citation>
    <scope>NUCLEOTIDE SEQUENCE [LARGE SCALE GENOMIC DNA]</scope>
    <source>
        <strain evidence="10">CBS 101.48</strain>
    </source>
</reference>
<feature type="compositionally biased region" description="Polar residues" evidence="8">
    <location>
        <begin position="191"/>
        <end position="209"/>
    </location>
</feature>
<evidence type="ECO:0000313" key="10">
    <source>
        <dbReference type="EMBL" id="SAL99008.1"/>
    </source>
</evidence>
<dbReference type="PANTHER" id="PTHR24388:SF54">
    <property type="entry name" value="PROTEIN ESCARGOT"/>
    <property type="match status" value="1"/>
</dbReference>
<evidence type="ECO:0000256" key="6">
    <source>
        <dbReference type="ARBA" id="ARBA00023242"/>
    </source>
</evidence>
<evidence type="ECO:0000259" key="9">
    <source>
        <dbReference type="PROSITE" id="PS50157"/>
    </source>
</evidence>
<dbReference type="Proteomes" id="UP000078561">
    <property type="component" value="Unassembled WGS sequence"/>
</dbReference>
<dbReference type="InterPro" id="IPR036236">
    <property type="entry name" value="Znf_C2H2_sf"/>
</dbReference>
<evidence type="ECO:0000256" key="5">
    <source>
        <dbReference type="ARBA" id="ARBA00022833"/>
    </source>
</evidence>
<sequence length="403" mass="45279">MWPALIRGSVFSSIRSSALTPPADNPSEDILPSLHDSIDTSGNIHSYRYAYLNNNTMDRNSTTGTTATGSCRFEATTTIMKKEEEDDYVTTTQPSLLPSSSSHGAGRRCEMLSIKELTNDDDNEPPETPLQRPHRPWTQVDRHSIDRRPSLPTMPRPSLVSTGAWTGYQTKDHPPPDSDNKFRHYDPHGVCNSQWHEQATDPTATTDISSAKREPCSKYATLDTASDNNGSSFSSSSSSSLLKHNDDQKQHRRKKQRSSVSSTSSSDSSTASSSSSSSASSSSSSDTDKEDNTAKRRRNHGSTSAVVKEETENRPFACPLCQRRFNRRYNLNAHIRIHDPHRKKLFDCPVCTQSFDRKHDRDRHVDALHFENKRRALCQLCEASFTRRDALIRHMHKIHPPNP</sequence>
<dbReference type="SMART" id="SM00355">
    <property type="entry name" value="ZnF_C2H2"/>
    <property type="match status" value="3"/>
</dbReference>
<dbReference type="InParanoid" id="A0A168MQP8"/>
<name>A0A168MQP8_ABSGL</name>
<dbReference type="OrthoDB" id="8117402at2759"/>
<dbReference type="GO" id="GO:0000981">
    <property type="term" value="F:DNA-binding transcription factor activity, RNA polymerase II-specific"/>
    <property type="evidence" value="ECO:0007669"/>
    <property type="project" value="TreeGrafter"/>
</dbReference>
<dbReference type="PANTHER" id="PTHR24388">
    <property type="entry name" value="ZINC FINGER PROTEIN"/>
    <property type="match status" value="1"/>
</dbReference>
<feature type="domain" description="C2H2-type" evidence="9">
    <location>
        <begin position="376"/>
        <end position="403"/>
    </location>
</feature>
<dbReference type="STRING" id="4829.A0A168MQP8"/>
<feature type="domain" description="C2H2-type" evidence="9">
    <location>
        <begin position="346"/>
        <end position="374"/>
    </location>
</feature>
<evidence type="ECO:0000313" key="11">
    <source>
        <dbReference type="Proteomes" id="UP000078561"/>
    </source>
</evidence>
<feature type="compositionally biased region" description="Low complexity" evidence="8">
    <location>
        <begin position="231"/>
        <end position="240"/>
    </location>
</feature>
<evidence type="ECO:0000256" key="2">
    <source>
        <dbReference type="ARBA" id="ARBA00022723"/>
    </source>
</evidence>
<dbReference type="GO" id="GO:0000978">
    <property type="term" value="F:RNA polymerase II cis-regulatory region sequence-specific DNA binding"/>
    <property type="evidence" value="ECO:0007669"/>
    <property type="project" value="TreeGrafter"/>
</dbReference>
<dbReference type="AlphaFoldDB" id="A0A168MQP8"/>